<organism evidence="9 10">
    <name type="scientific">Desulfonema magnum</name>
    <dbReference type="NCBI Taxonomy" id="45655"/>
    <lineage>
        <taxon>Bacteria</taxon>
        <taxon>Pseudomonadati</taxon>
        <taxon>Thermodesulfobacteriota</taxon>
        <taxon>Desulfobacteria</taxon>
        <taxon>Desulfobacterales</taxon>
        <taxon>Desulfococcaceae</taxon>
        <taxon>Desulfonema</taxon>
    </lineage>
</organism>
<dbReference type="SUPFAM" id="SSF52172">
    <property type="entry name" value="CheY-like"/>
    <property type="match status" value="1"/>
</dbReference>
<name>A0A975GK59_9BACT</name>
<feature type="domain" description="Response regulatory" evidence="8">
    <location>
        <begin position="6"/>
        <end position="120"/>
    </location>
</feature>
<accession>A0A975GK59</accession>
<dbReference type="CDD" id="cd00009">
    <property type="entry name" value="AAA"/>
    <property type="match status" value="1"/>
</dbReference>
<evidence type="ECO:0000259" key="7">
    <source>
        <dbReference type="PROSITE" id="PS50045"/>
    </source>
</evidence>
<dbReference type="FunFam" id="3.40.50.300:FF:000006">
    <property type="entry name" value="DNA-binding transcriptional regulator NtrC"/>
    <property type="match status" value="1"/>
</dbReference>
<dbReference type="EMBL" id="CP061800">
    <property type="protein sequence ID" value="QTA84282.1"/>
    <property type="molecule type" value="Genomic_DNA"/>
</dbReference>
<dbReference type="SMART" id="SM00448">
    <property type="entry name" value="REC"/>
    <property type="match status" value="1"/>
</dbReference>
<evidence type="ECO:0000256" key="3">
    <source>
        <dbReference type="ARBA" id="ARBA00023015"/>
    </source>
</evidence>
<feature type="domain" description="Sigma-54 factor interaction" evidence="7">
    <location>
        <begin position="145"/>
        <end position="374"/>
    </location>
</feature>
<sequence>MSSKTKLLFVDDHEMTRRLFLEAVSNDSLIIETACEGQDALTKLRTFPADIVFTDIKMPVMDGLILLEKIRIHYPNIFIVVVTSSDRIEDAVQAMKAGAYDYIHKPFDPDVIMTVIESITGHKKILEENLFNGIDRRKDYRFENIVGCDPIMLQIFDKINDVAITNATVLLTGETGTGKDLVAAAIHYKSHRKEGPFIRVNCAALTETLSNSELFGHEKGAFTGAISQKKGYFEIADGGTIFLDEIGDLPIPTQVSLLHSIESRTFQRVGGTKMFKANTRIICATNKSLPTMVKENLFREDLFYRINVVCIDIPALCKRKSDIPVLANYFLKKFCTETKKNIPRISDAAMKILTQYNWPGNVRELSNIIENAVIFCKGKEIVPANLLKIGEKPHKKAFTLNLSSWSLPRAEEMIIRKALAETNGNLKQAASELNIARGTLYSKMKRYGIQKP</sequence>
<evidence type="ECO:0000256" key="2">
    <source>
        <dbReference type="ARBA" id="ARBA00022840"/>
    </source>
</evidence>
<dbReference type="InterPro" id="IPR058031">
    <property type="entry name" value="AAA_lid_NorR"/>
</dbReference>
<keyword evidence="1" id="KW-0547">Nucleotide-binding</keyword>
<evidence type="ECO:0000313" key="10">
    <source>
        <dbReference type="Proteomes" id="UP000663722"/>
    </source>
</evidence>
<gene>
    <name evidence="9" type="ORF">dnm_002760</name>
</gene>
<dbReference type="Gene3D" id="1.10.8.60">
    <property type="match status" value="1"/>
</dbReference>
<dbReference type="Pfam" id="PF00158">
    <property type="entry name" value="Sigma54_activat"/>
    <property type="match status" value="1"/>
</dbReference>
<keyword evidence="2" id="KW-0067">ATP-binding</keyword>
<dbReference type="KEGG" id="dmm:dnm_002760"/>
<dbReference type="SMART" id="SM00382">
    <property type="entry name" value="AAA"/>
    <property type="match status" value="1"/>
</dbReference>
<dbReference type="GO" id="GO:0006355">
    <property type="term" value="P:regulation of DNA-templated transcription"/>
    <property type="evidence" value="ECO:0007669"/>
    <property type="project" value="InterPro"/>
</dbReference>
<dbReference type="Pfam" id="PF02954">
    <property type="entry name" value="HTH_8"/>
    <property type="match status" value="1"/>
</dbReference>
<dbReference type="PROSITE" id="PS00676">
    <property type="entry name" value="SIGMA54_INTERACT_2"/>
    <property type="match status" value="1"/>
</dbReference>
<dbReference type="InterPro" id="IPR009057">
    <property type="entry name" value="Homeodomain-like_sf"/>
</dbReference>
<reference evidence="9" key="1">
    <citation type="journal article" date="2021" name="Microb. Physiol.">
        <title>Proteogenomic Insights into the Physiology of Marine, Sulfate-Reducing, Filamentous Desulfonema limicola and Desulfonema magnum.</title>
        <authorList>
            <person name="Schnaars V."/>
            <person name="Wohlbrand L."/>
            <person name="Scheve S."/>
            <person name="Hinrichs C."/>
            <person name="Reinhardt R."/>
            <person name="Rabus R."/>
        </authorList>
    </citation>
    <scope>NUCLEOTIDE SEQUENCE</scope>
    <source>
        <strain evidence="9">4be13</strain>
    </source>
</reference>
<dbReference type="InterPro" id="IPR002078">
    <property type="entry name" value="Sigma_54_int"/>
</dbReference>
<dbReference type="CDD" id="cd17536">
    <property type="entry name" value="REC_YesN-like"/>
    <property type="match status" value="1"/>
</dbReference>
<dbReference type="InterPro" id="IPR011006">
    <property type="entry name" value="CheY-like_superfamily"/>
</dbReference>
<dbReference type="Pfam" id="PF00072">
    <property type="entry name" value="Response_reg"/>
    <property type="match status" value="1"/>
</dbReference>
<keyword evidence="4" id="KW-0238">DNA-binding</keyword>
<dbReference type="Gene3D" id="3.40.50.300">
    <property type="entry name" value="P-loop containing nucleotide triphosphate hydrolases"/>
    <property type="match status" value="1"/>
</dbReference>
<dbReference type="AlphaFoldDB" id="A0A975GK59"/>
<evidence type="ECO:0000259" key="8">
    <source>
        <dbReference type="PROSITE" id="PS50110"/>
    </source>
</evidence>
<dbReference type="PROSITE" id="PS00675">
    <property type="entry name" value="SIGMA54_INTERACT_1"/>
    <property type="match status" value="1"/>
</dbReference>
<dbReference type="PANTHER" id="PTHR32071">
    <property type="entry name" value="TRANSCRIPTIONAL REGULATORY PROTEIN"/>
    <property type="match status" value="1"/>
</dbReference>
<dbReference type="PROSITE" id="PS50110">
    <property type="entry name" value="RESPONSE_REGULATORY"/>
    <property type="match status" value="1"/>
</dbReference>
<dbReference type="PROSITE" id="PS50045">
    <property type="entry name" value="SIGMA54_INTERACT_4"/>
    <property type="match status" value="1"/>
</dbReference>
<feature type="modified residue" description="4-aspartylphosphate" evidence="6">
    <location>
        <position position="55"/>
    </location>
</feature>
<dbReference type="RefSeq" id="WP_207680839.1">
    <property type="nucleotide sequence ID" value="NZ_CP061800.1"/>
</dbReference>
<dbReference type="InterPro" id="IPR002197">
    <property type="entry name" value="HTH_Fis"/>
</dbReference>
<dbReference type="Gene3D" id="1.10.10.60">
    <property type="entry name" value="Homeodomain-like"/>
    <property type="match status" value="1"/>
</dbReference>
<dbReference type="InterPro" id="IPR025943">
    <property type="entry name" value="Sigma_54_int_dom_ATP-bd_2"/>
</dbReference>
<dbReference type="Pfam" id="PF25601">
    <property type="entry name" value="AAA_lid_14"/>
    <property type="match status" value="1"/>
</dbReference>
<keyword evidence="5" id="KW-0804">Transcription</keyword>
<dbReference type="SUPFAM" id="SSF52540">
    <property type="entry name" value="P-loop containing nucleoside triphosphate hydrolases"/>
    <property type="match status" value="1"/>
</dbReference>
<evidence type="ECO:0000256" key="1">
    <source>
        <dbReference type="ARBA" id="ARBA00022741"/>
    </source>
</evidence>
<dbReference type="InterPro" id="IPR025662">
    <property type="entry name" value="Sigma_54_int_dom_ATP-bd_1"/>
</dbReference>
<dbReference type="GO" id="GO:0000160">
    <property type="term" value="P:phosphorelay signal transduction system"/>
    <property type="evidence" value="ECO:0007669"/>
    <property type="project" value="InterPro"/>
</dbReference>
<dbReference type="Gene3D" id="3.40.50.2300">
    <property type="match status" value="1"/>
</dbReference>
<dbReference type="PRINTS" id="PR01590">
    <property type="entry name" value="HTHFIS"/>
</dbReference>
<dbReference type="GO" id="GO:0043565">
    <property type="term" value="F:sequence-specific DNA binding"/>
    <property type="evidence" value="ECO:0007669"/>
    <property type="project" value="InterPro"/>
</dbReference>
<evidence type="ECO:0000313" key="9">
    <source>
        <dbReference type="EMBL" id="QTA84282.1"/>
    </source>
</evidence>
<dbReference type="PROSITE" id="PS00688">
    <property type="entry name" value="SIGMA54_INTERACT_3"/>
    <property type="match status" value="1"/>
</dbReference>
<protein>
    <submittedName>
        <fullName evidence="9">Two component system response regulator, sigma54-specific</fullName>
    </submittedName>
</protein>
<evidence type="ECO:0000256" key="5">
    <source>
        <dbReference type="ARBA" id="ARBA00023163"/>
    </source>
</evidence>
<dbReference type="SUPFAM" id="SSF46689">
    <property type="entry name" value="Homeodomain-like"/>
    <property type="match status" value="1"/>
</dbReference>
<dbReference type="InterPro" id="IPR001789">
    <property type="entry name" value="Sig_transdc_resp-reg_receiver"/>
</dbReference>
<proteinExistence type="predicted"/>
<keyword evidence="3" id="KW-0805">Transcription regulation</keyword>
<keyword evidence="10" id="KW-1185">Reference proteome</keyword>
<dbReference type="GO" id="GO:0005524">
    <property type="term" value="F:ATP binding"/>
    <property type="evidence" value="ECO:0007669"/>
    <property type="project" value="UniProtKB-KW"/>
</dbReference>
<dbReference type="InterPro" id="IPR003593">
    <property type="entry name" value="AAA+_ATPase"/>
</dbReference>
<evidence type="ECO:0000256" key="4">
    <source>
        <dbReference type="ARBA" id="ARBA00023125"/>
    </source>
</evidence>
<dbReference type="Proteomes" id="UP000663722">
    <property type="component" value="Chromosome"/>
</dbReference>
<evidence type="ECO:0000256" key="6">
    <source>
        <dbReference type="PROSITE-ProRule" id="PRU00169"/>
    </source>
</evidence>
<keyword evidence="6" id="KW-0597">Phosphoprotein</keyword>
<dbReference type="InterPro" id="IPR027417">
    <property type="entry name" value="P-loop_NTPase"/>
</dbReference>
<dbReference type="InterPro" id="IPR025944">
    <property type="entry name" value="Sigma_54_int_dom_CS"/>
</dbReference>